<dbReference type="EC" id="1.8.1.7" evidence="13"/>
<keyword evidence="2 10" id="KW-0285">Flavoprotein</keyword>
<evidence type="ECO:0000256" key="4">
    <source>
        <dbReference type="ARBA" id="ARBA00023002"/>
    </source>
</evidence>
<evidence type="ECO:0000313" key="14">
    <source>
        <dbReference type="Proteomes" id="UP000010296"/>
    </source>
</evidence>
<dbReference type="GO" id="GO:0005829">
    <property type="term" value="C:cytosol"/>
    <property type="evidence" value="ECO:0007669"/>
    <property type="project" value="TreeGrafter"/>
</dbReference>
<protein>
    <submittedName>
        <fullName evidence="13">Glutathione-disulfide reductase</fullName>
        <ecNumber evidence="13">1.8.1.7</ecNumber>
    </submittedName>
</protein>
<evidence type="ECO:0000256" key="1">
    <source>
        <dbReference type="ARBA" id="ARBA00007532"/>
    </source>
</evidence>
<keyword evidence="3 8" id="KW-0274">FAD</keyword>
<dbReference type="Pfam" id="PF02852">
    <property type="entry name" value="Pyr_redox_dim"/>
    <property type="match status" value="1"/>
</dbReference>
<dbReference type="InterPro" id="IPR036188">
    <property type="entry name" value="FAD/NAD-bd_sf"/>
</dbReference>
<accession>E6LED0</accession>
<dbReference type="SUPFAM" id="SSF51905">
    <property type="entry name" value="FAD/NAD(P)-binding domain"/>
    <property type="match status" value="1"/>
</dbReference>
<dbReference type="PRINTS" id="PR00368">
    <property type="entry name" value="FADPNR"/>
</dbReference>
<evidence type="ECO:0000256" key="6">
    <source>
        <dbReference type="ARBA" id="ARBA00023284"/>
    </source>
</evidence>
<sequence length="456" mass="50002">MRSEEMSQVKSYDYIVIGGGSGGIASANRAGMHGAKVLLVEGNELGGTCVNVGCVPKKVMWQASDLLESVRRDTSGYGIYAHVDKVDFTELVDNREAYITYLHSAYQKGLDGNNVTVCRGYAQFVDNHTISVDNQLFEAKHILIATGGRPKPLAIPGGEYVIDSDGFFALRELPKAVLVLGGGYIAAELSGVIHGLGSQVTWAYRKGLPLRTFDQMLSTNLVELYQEMGIGMWQDAVAKKIEKVGSTYQTTFEDGRTVVSECVIFAGGRQPNTGNLGLEKTDVTLDDQGFIQVDKFQTTTSENIYAVGDVTGAVELTPVAIAAGRRLSERLFNQQTELFLDYHLIPTVVFTHPPIATIGLSEQQAKEQYGEEELTIYRSRFTPMYFALNEYRQKCEMKLICLGKEEKIIGLHAIGRGVDEMLQGFAVAIKMGATKADFDNTVAIHPTGAEEFVTMR</sequence>
<dbReference type="InterPro" id="IPR046952">
    <property type="entry name" value="GSHR/TRXR-like"/>
</dbReference>
<dbReference type="PANTHER" id="PTHR42737:SF2">
    <property type="entry name" value="GLUTATHIONE REDUCTASE"/>
    <property type="match status" value="1"/>
</dbReference>
<feature type="active site" description="Proton acceptor" evidence="7">
    <location>
        <position position="445"/>
    </location>
</feature>
<evidence type="ECO:0000256" key="8">
    <source>
        <dbReference type="PIRSR" id="PIRSR000350-3"/>
    </source>
</evidence>
<dbReference type="Gene3D" id="3.50.50.60">
    <property type="entry name" value="FAD/NAD(P)-binding domain"/>
    <property type="match status" value="2"/>
</dbReference>
<dbReference type="GO" id="GO:0050661">
    <property type="term" value="F:NADP binding"/>
    <property type="evidence" value="ECO:0007669"/>
    <property type="project" value="InterPro"/>
</dbReference>
<reference evidence="13 14" key="1">
    <citation type="submission" date="2010-12" db="EMBL/GenBank/DDBJ databases">
        <authorList>
            <person name="Muzny D."/>
            <person name="Qin X."/>
            <person name="Deng J."/>
            <person name="Jiang H."/>
            <person name="Liu Y."/>
            <person name="Qu J."/>
            <person name="Song X.-Z."/>
            <person name="Zhang L."/>
            <person name="Thornton R."/>
            <person name="Coyle M."/>
            <person name="Francisco L."/>
            <person name="Jackson L."/>
            <person name="Javaid M."/>
            <person name="Korchina V."/>
            <person name="Kovar C."/>
            <person name="Mata R."/>
            <person name="Mathew T."/>
            <person name="Ngo R."/>
            <person name="Nguyen L."/>
            <person name="Nguyen N."/>
            <person name="Okwuonu G."/>
            <person name="Ongeri F."/>
            <person name="Pham C."/>
            <person name="Simmons D."/>
            <person name="Wilczek-Boney K."/>
            <person name="Hale W."/>
            <person name="Jakkamsetti A."/>
            <person name="Pham P."/>
            <person name="Ruth R."/>
            <person name="San Lucas F."/>
            <person name="Warren J."/>
            <person name="Zhang J."/>
            <person name="Zhao Z."/>
            <person name="Zhou C."/>
            <person name="Zhu D."/>
            <person name="Lee S."/>
            <person name="Bess C."/>
            <person name="Blankenburg K."/>
            <person name="Forbes L."/>
            <person name="Fu Q."/>
            <person name="Gubbala S."/>
            <person name="Hirani K."/>
            <person name="Jayaseelan J.C."/>
            <person name="Lara F."/>
            <person name="Munidasa M."/>
            <person name="Palculict T."/>
            <person name="Patil S."/>
            <person name="Pu L.-L."/>
            <person name="Saada N."/>
            <person name="Tang L."/>
            <person name="Weissenberger G."/>
            <person name="Zhu Y."/>
            <person name="Hemphill L."/>
            <person name="Shang Y."/>
            <person name="Youmans B."/>
            <person name="Ayvaz T."/>
            <person name="Ross M."/>
            <person name="Santibanez J."/>
            <person name="Aqrawi P."/>
            <person name="Gross S."/>
            <person name="Joshi V."/>
            <person name="Fowler G."/>
            <person name="Nazareth L."/>
            <person name="Reid J."/>
            <person name="Worley K."/>
            <person name="Petrosino J."/>
            <person name="Highlander S."/>
            <person name="Gibbs R."/>
        </authorList>
    </citation>
    <scope>NUCLEOTIDE SEQUENCE [LARGE SCALE GENOMIC DNA]</scope>
    <source>
        <strain evidence="14">DSM 15952 / CCUG 50447 / LMG 22039 / TP 1.5</strain>
    </source>
</reference>
<organism evidence="13 14">
    <name type="scientific">Enterococcus italicus (strain DSM 15952 / CCUG 50447 / LMG 22039 / TP 1.5)</name>
    <dbReference type="NCBI Taxonomy" id="888064"/>
    <lineage>
        <taxon>Bacteria</taxon>
        <taxon>Bacillati</taxon>
        <taxon>Bacillota</taxon>
        <taxon>Bacilli</taxon>
        <taxon>Lactobacillales</taxon>
        <taxon>Enterococcaceae</taxon>
        <taxon>Enterococcus</taxon>
    </lineage>
</organism>
<gene>
    <name evidence="13" type="primary">gor</name>
    <name evidence="13" type="ORF">HMPREF9088_0720</name>
</gene>
<feature type="domain" description="FAD/NAD(P)-binding" evidence="12">
    <location>
        <begin position="12"/>
        <end position="324"/>
    </location>
</feature>
<dbReference type="GO" id="GO:0034599">
    <property type="term" value="P:cellular response to oxidative stress"/>
    <property type="evidence" value="ECO:0007669"/>
    <property type="project" value="TreeGrafter"/>
</dbReference>
<dbReference type="InterPro" id="IPR006322">
    <property type="entry name" value="Glutathione_Rdtase_euk/bac"/>
</dbReference>
<dbReference type="GO" id="GO:0006749">
    <property type="term" value="P:glutathione metabolic process"/>
    <property type="evidence" value="ECO:0007669"/>
    <property type="project" value="InterPro"/>
</dbReference>
<name>E6LED0_ENTI1</name>
<evidence type="ECO:0000256" key="5">
    <source>
        <dbReference type="ARBA" id="ARBA00023157"/>
    </source>
</evidence>
<comment type="similarity">
    <text evidence="1 10">Belongs to the class-I pyridine nucleotide-disulfide oxidoreductase family.</text>
</comment>
<feature type="binding site" evidence="8">
    <location>
        <position position="309"/>
    </location>
    <ligand>
        <name>FAD</name>
        <dbReference type="ChEBI" id="CHEBI:57692"/>
    </ligand>
</feature>
<proteinExistence type="inferred from homology"/>
<dbReference type="AlphaFoldDB" id="E6LED0"/>
<dbReference type="PROSITE" id="PS00076">
    <property type="entry name" value="PYRIDINE_REDOX_1"/>
    <property type="match status" value="1"/>
</dbReference>
<keyword evidence="4 10" id="KW-0560">Oxidoreductase</keyword>
<dbReference type="InterPro" id="IPR012999">
    <property type="entry name" value="Pyr_OxRdtase_I_AS"/>
</dbReference>
<feature type="binding site" evidence="8">
    <location>
        <position position="268"/>
    </location>
    <ligand>
        <name>NAD(+)</name>
        <dbReference type="ChEBI" id="CHEBI:57540"/>
    </ligand>
</feature>
<comment type="cofactor">
    <cofactor evidence="8">
        <name>FAD</name>
        <dbReference type="ChEBI" id="CHEBI:57692"/>
    </cofactor>
    <text evidence="8">Binds 1 FAD per subunit.</text>
</comment>
<feature type="binding site" evidence="8">
    <location>
        <begin position="181"/>
        <end position="188"/>
    </location>
    <ligand>
        <name>NAD(+)</name>
        <dbReference type="ChEBI" id="CHEBI:57540"/>
    </ligand>
</feature>
<evidence type="ECO:0000256" key="3">
    <source>
        <dbReference type="ARBA" id="ARBA00022827"/>
    </source>
</evidence>
<evidence type="ECO:0000256" key="9">
    <source>
        <dbReference type="PIRSR" id="PIRSR000350-4"/>
    </source>
</evidence>
<dbReference type="InterPro" id="IPR004099">
    <property type="entry name" value="Pyr_nucl-diS_OxRdtase_dimer"/>
</dbReference>
<dbReference type="GO" id="GO:0045454">
    <property type="term" value="P:cell redox homeostasis"/>
    <property type="evidence" value="ECO:0007669"/>
    <property type="project" value="InterPro"/>
</dbReference>
<dbReference type="PRINTS" id="PR00411">
    <property type="entry name" value="PNDRDTASEI"/>
</dbReference>
<dbReference type="SUPFAM" id="SSF55424">
    <property type="entry name" value="FAD/NAD-linked reductases, dimerisation (C-terminal) domain"/>
    <property type="match status" value="1"/>
</dbReference>
<feature type="disulfide bond" description="Redox-active" evidence="9">
    <location>
        <begin position="49"/>
        <end position="54"/>
    </location>
</feature>
<comment type="caution">
    <text evidence="13">The sequence shown here is derived from an EMBL/GenBank/DDBJ whole genome shotgun (WGS) entry which is preliminary data.</text>
</comment>
<dbReference type="FunFam" id="3.30.390.30:FF:000003">
    <property type="entry name" value="Glutathione reductase"/>
    <property type="match status" value="1"/>
</dbReference>
<dbReference type="NCBIfam" id="NF004776">
    <property type="entry name" value="PRK06116.1"/>
    <property type="match status" value="1"/>
</dbReference>
<keyword evidence="8" id="KW-0520">NAD</keyword>
<dbReference type="PATRIC" id="fig|888064.11.peg.1229"/>
<dbReference type="PIRSF" id="PIRSF000350">
    <property type="entry name" value="Mercury_reductase_MerA"/>
    <property type="match status" value="1"/>
</dbReference>
<dbReference type="Proteomes" id="UP000010296">
    <property type="component" value="Unassembled WGS sequence"/>
</dbReference>
<dbReference type="InterPro" id="IPR016156">
    <property type="entry name" value="FAD/NAD-linked_Rdtase_dimer_sf"/>
</dbReference>
<keyword evidence="5" id="KW-1015">Disulfide bond</keyword>
<evidence type="ECO:0000313" key="13">
    <source>
        <dbReference type="EMBL" id="EFU74419.1"/>
    </source>
</evidence>
<dbReference type="InterPro" id="IPR023753">
    <property type="entry name" value="FAD/NAD-binding_dom"/>
</dbReference>
<dbReference type="STRING" id="888064.HMPREF9088_0720"/>
<evidence type="ECO:0000256" key="10">
    <source>
        <dbReference type="RuleBase" id="RU003691"/>
    </source>
</evidence>
<evidence type="ECO:0000256" key="7">
    <source>
        <dbReference type="PIRSR" id="PIRSR000350-2"/>
    </source>
</evidence>
<feature type="binding site" evidence="8">
    <location>
        <position position="58"/>
    </location>
    <ligand>
        <name>FAD</name>
        <dbReference type="ChEBI" id="CHEBI:57692"/>
    </ligand>
</feature>
<dbReference type="eggNOG" id="COG1249">
    <property type="taxonomic scope" value="Bacteria"/>
</dbReference>
<evidence type="ECO:0000256" key="2">
    <source>
        <dbReference type="ARBA" id="ARBA00022630"/>
    </source>
</evidence>
<feature type="domain" description="Pyridine nucleotide-disulphide oxidoreductase dimerisation" evidence="11">
    <location>
        <begin position="345"/>
        <end position="455"/>
    </location>
</feature>
<dbReference type="EMBL" id="AEPV01000026">
    <property type="protein sequence ID" value="EFU74419.1"/>
    <property type="molecule type" value="Genomic_DNA"/>
</dbReference>
<dbReference type="GO" id="GO:0004362">
    <property type="term" value="F:glutathione-disulfide reductase (NADPH) activity"/>
    <property type="evidence" value="ECO:0007669"/>
    <property type="project" value="UniProtKB-EC"/>
</dbReference>
<dbReference type="HOGENOM" id="CLU_016755_2_2_9"/>
<keyword evidence="6 10" id="KW-0676">Redox-active center</keyword>
<evidence type="ECO:0000259" key="12">
    <source>
        <dbReference type="Pfam" id="PF07992"/>
    </source>
</evidence>
<dbReference type="Gene3D" id="3.30.390.30">
    <property type="match status" value="1"/>
</dbReference>
<keyword evidence="8" id="KW-0547">Nucleotide-binding</keyword>
<dbReference type="GO" id="GO:0050660">
    <property type="term" value="F:flavin adenine dinucleotide binding"/>
    <property type="evidence" value="ECO:0007669"/>
    <property type="project" value="InterPro"/>
</dbReference>
<dbReference type="InterPro" id="IPR001100">
    <property type="entry name" value="Pyr_nuc-diS_OxRdtase"/>
</dbReference>
<dbReference type="Pfam" id="PF07992">
    <property type="entry name" value="Pyr_redox_2"/>
    <property type="match status" value="1"/>
</dbReference>
<keyword evidence="14" id="KW-1185">Reference proteome</keyword>
<evidence type="ECO:0000259" key="11">
    <source>
        <dbReference type="Pfam" id="PF02852"/>
    </source>
</evidence>
<dbReference type="PANTHER" id="PTHR42737">
    <property type="entry name" value="GLUTATHIONE REDUCTASE"/>
    <property type="match status" value="1"/>
</dbReference>
<dbReference type="NCBIfam" id="TIGR01421">
    <property type="entry name" value="gluta_reduc_1"/>
    <property type="match status" value="1"/>
</dbReference>